<evidence type="ECO:0000313" key="2">
    <source>
        <dbReference type="EMBL" id="CEK52547.1"/>
    </source>
</evidence>
<sequence>AQKLPDNYNVGSAAGSQRVVREVQNSSPNNTSPTPSDSNYFNATTNSSSSISSSLSPYQTNIPTVQQTFYSVAAGKDDHDSLPHEPVTRAELITTLITTLEKLNVLQASDTSCFRLNKILTKHVDDSSLSSTNSILGVYLYFQEVRLPTVYSSVPADLHSSNTSLNTSTTDQTSDATCVKDPIVEFDMR</sequence>
<evidence type="ECO:0000256" key="1">
    <source>
        <dbReference type="SAM" id="MobiDB-lite"/>
    </source>
</evidence>
<name>A0A0B6Y896_9EUPU</name>
<protein>
    <submittedName>
        <fullName evidence="2">Uncharacterized protein</fullName>
    </submittedName>
</protein>
<reference evidence="2" key="1">
    <citation type="submission" date="2014-12" db="EMBL/GenBank/DDBJ databases">
        <title>Insight into the proteome of Arion vulgaris.</title>
        <authorList>
            <person name="Aradska J."/>
            <person name="Bulat T."/>
            <person name="Smidak R."/>
            <person name="Sarate P."/>
            <person name="Gangsoo J."/>
            <person name="Sialana F."/>
            <person name="Bilban M."/>
            <person name="Lubec G."/>
        </authorList>
    </citation>
    <scope>NUCLEOTIDE SEQUENCE</scope>
    <source>
        <tissue evidence="2">Skin</tissue>
    </source>
</reference>
<feature type="compositionally biased region" description="Low complexity" evidence="1">
    <location>
        <begin position="25"/>
        <end position="39"/>
    </location>
</feature>
<gene>
    <name evidence="2" type="primary">ORF17186</name>
</gene>
<dbReference type="AlphaFoldDB" id="A0A0B6Y896"/>
<feature type="non-terminal residue" evidence="2">
    <location>
        <position position="1"/>
    </location>
</feature>
<dbReference type="EMBL" id="HACG01005682">
    <property type="protein sequence ID" value="CEK52547.1"/>
    <property type="molecule type" value="Transcribed_RNA"/>
</dbReference>
<accession>A0A0B6Y896</accession>
<organism evidence="2">
    <name type="scientific">Arion vulgaris</name>
    <dbReference type="NCBI Taxonomy" id="1028688"/>
    <lineage>
        <taxon>Eukaryota</taxon>
        <taxon>Metazoa</taxon>
        <taxon>Spiralia</taxon>
        <taxon>Lophotrochozoa</taxon>
        <taxon>Mollusca</taxon>
        <taxon>Gastropoda</taxon>
        <taxon>Heterobranchia</taxon>
        <taxon>Euthyneura</taxon>
        <taxon>Panpulmonata</taxon>
        <taxon>Eupulmonata</taxon>
        <taxon>Stylommatophora</taxon>
        <taxon>Helicina</taxon>
        <taxon>Arionoidea</taxon>
        <taxon>Arionidae</taxon>
        <taxon>Arion</taxon>
    </lineage>
</organism>
<feature type="region of interest" description="Disordered" evidence="1">
    <location>
        <begin position="1"/>
        <end position="46"/>
    </location>
</feature>
<proteinExistence type="predicted"/>
<feature type="non-terminal residue" evidence="2">
    <location>
        <position position="189"/>
    </location>
</feature>